<dbReference type="Proteomes" id="UP001529369">
    <property type="component" value="Unassembled WGS sequence"/>
</dbReference>
<dbReference type="Gene3D" id="1.10.10.10">
    <property type="entry name" value="Winged helix-like DNA-binding domain superfamily/Winged helix DNA-binding domain"/>
    <property type="match status" value="1"/>
</dbReference>
<reference evidence="2" key="1">
    <citation type="journal article" date="2019" name="Int. J. Syst. Evol. Microbiol.">
        <title>The Global Catalogue of Microorganisms (GCM) 10K type strain sequencing project: providing services to taxonomists for standard genome sequencing and annotation.</title>
        <authorList>
            <consortium name="The Broad Institute Genomics Platform"/>
            <consortium name="The Broad Institute Genome Sequencing Center for Infectious Disease"/>
            <person name="Wu L."/>
            <person name="Ma J."/>
        </authorList>
    </citation>
    <scope>NUCLEOTIDE SEQUENCE [LARGE SCALE GENOMIC DNA]</scope>
    <source>
        <strain evidence="2">CECT 7131</strain>
    </source>
</reference>
<evidence type="ECO:0000313" key="2">
    <source>
        <dbReference type="Proteomes" id="UP001529369"/>
    </source>
</evidence>
<dbReference type="InterPro" id="IPR013324">
    <property type="entry name" value="RNA_pol_sigma_r3/r4-like"/>
</dbReference>
<keyword evidence="2" id="KW-1185">Reference proteome</keyword>
<evidence type="ECO:0008006" key="3">
    <source>
        <dbReference type="Google" id="ProtNLM"/>
    </source>
</evidence>
<organism evidence="1 2">
    <name type="scientific">Paeniroseomonas aquatica</name>
    <dbReference type="NCBI Taxonomy" id="373043"/>
    <lineage>
        <taxon>Bacteria</taxon>
        <taxon>Pseudomonadati</taxon>
        <taxon>Pseudomonadota</taxon>
        <taxon>Alphaproteobacteria</taxon>
        <taxon>Acetobacterales</taxon>
        <taxon>Acetobacteraceae</taxon>
        <taxon>Paeniroseomonas</taxon>
    </lineage>
</organism>
<dbReference type="InterPro" id="IPR036388">
    <property type="entry name" value="WH-like_DNA-bd_sf"/>
</dbReference>
<sequence length="254" mass="28621">MTKHKDGVGYTRPTVVEANIDDAVAADPVTLRRRLLITDRSFCGFLRSECLVHLIRHAHRNGDDKTRDVVLPVLLGRCEAILDTKISDLLPNAAQLRDEVLSDLCELLLTDGAGDQPDELDFYECKFNLAFRTLRLDVIERQLRVVNRNANLPDHGEVDEPDAYEDAFARVSEAFQTPAIQQSTLFLDDLWEAINALPPDQRKAVILVHVLGYDEESDIPRKVTAATLCNCTGRTIRNRLSRAAEKLARFKEDT</sequence>
<protein>
    <recommendedName>
        <fullName evidence="3">Sigma-70 family RNA polymerase sigma factor</fullName>
    </recommendedName>
</protein>
<name>A0ABT8A591_9PROT</name>
<dbReference type="SUPFAM" id="SSF88659">
    <property type="entry name" value="Sigma3 and sigma4 domains of RNA polymerase sigma factors"/>
    <property type="match status" value="1"/>
</dbReference>
<evidence type="ECO:0000313" key="1">
    <source>
        <dbReference type="EMBL" id="MDN3564865.1"/>
    </source>
</evidence>
<gene>
    <name evidence="1" type="ORF">QWZ14_10870</name>
</gene>
<dbReference type="EMBL" id="JAUFPN010000120">
    <property type="protein sequence ID" value="MDN3564865.1"/>
    <property type="molecule type" value="Genomic_DNA"/>
</dbReference>
<comment type="caution">
    <text evidence="1">The sequence shown here is derived from an EMBL/GenBank/DDBJ whole genome shotgun (WGS) entry which is preliminary data.</text>
</comment>
<dbReference type="RefSeq" id="WP_290316676.1">
    <property type="nucleotide sequence ID" value="NZ_JAUFPN010000120.1"/>
</dbReference>
<accession>A0ABT8A591</accession>
<proteinExistence type="predicted"/>